<dbReference type="AlphaFoldDB" id="A0AAE1QZ18"/>
<dbReference type="GO" id="GO:0003688">
    <property type="term" value="F:DNA replication origin binding"/>
    <property type="evidence" value="ECO:0007669"/>
    <property type="project" value="TreeGrafter"/>
</dbReference>
<accession>A0AAE1QZ18</accession>
<dbReference type="CDD" id="cd20704">
    <property type="entry name" value="Orc3"/>
    <property type="match status" value="1"/>
</dbReference>
<dbReference type="PANTHER" id="PTHR12748:SF0">
    <property type="entry name" value="ORIGIN RECOGNITION COMPLEX SUBUNIT 3"/>
    <property type="match status" value="1"/>
</dbReference>
<organism evidence="2 3">
    <name type="scientific">Anisodus tanguticus</name>
    <dbReference type="NCBI Taxonomy" id="243964"/>
    <lineage>
        <taxon>Eukaryota</taxon>
        <taxon>Viridiplantae</taxon>
        <taxon>Streptophyta</taxon>
        <taxon>Embryophyta</taxon>
        <taxon>Tracheophyta</taxon>
        <taxon>Spermatophyta</taxon>
        <taxon>Magnoliopsida</taxon>
        <taxon>eudicotyledons</taxon>
        <taxon>Gunneridae</taxon>
        <taxon>Pentapetalae</taxon>
        <taxon>asterids</taxon>
        <taxon>lamiids</taxon>
        <taxon>Solanales</taxon>
        <taxon>Solanaceae</taxon>
        <taxon>Solanoideae</taxon>
        <taxon>Hyoscyameae</taxon>
        <taxon>Anisodus</taxon>
    </lineage>
</organism>
<dbReference type="Proteomes" id="UP001291623">
    <property type="component" value="Unassembled WGS sequence"/>
</dbReference>
<dbReference type="GO" id="GO:0031261">
    <property type="term" value="C:DNA replication preinitiation complex"/>
    <property type="evidence" value="ECO:0007669"/>
    <property type="project" value="TreeGrafter"/>
</dbReference>
<dbReference type="Pfam" id="PF18137">
    <property type="entry name" value="WHD_ORC"/>
    <property type="match status" value="1"/>
</dbReference>
<reference evidence="2" key="1">
    <citation type="submission" date="2023-12" db="EMBL/GenBank/DDBJ databases">
        <title>Genome assembly of Anisodus tanguticus.</title>
        <authorList>
            <person name="Wang Y.-J."/>
        </authorList>
    </citation>
    <scope>NUCLEOTIDE SEQUENCE</scope>
    <source>
        <strain evidence="2">KB-2021</strain>
        <tissue evidence="2">Leaf</tissue>
    </source>
</reference>
<evidence type="ECO:0000259" key="1">
    <source>
        <dbReference type="Pfam" id="PF18137"/>
    </source>
</evidence>
<dbReference type="GO" id="GO:0005656">
    <property type="term" value="C:nuclear pre-replicative complex"/>
    <property type="evidence" value="ECO:0007669"/>
    <property type="project" value="TreeGrafter"/>
</dbReference>
<dbReference type="InterPro" id="IPR020795">
    <property type="entry name" value="ORC3"/>
</dbReference>
<dbReference type="GO" id="GO:0005664">
    <property type="term" value="C:nuclear origin of replication recognition complex"/>
    <property type="evidence" value="ECO:0007669"/>
    <property type="project" value="InterPro"/>
</dbReference>
<protein>
    <recommendedName>
        <fullName evidence="1">Origin recognition complex subunit 3 winged helix C-terminal domain-containing protein</fullName>
    </recommendedName>
</protein>
<sequence>MHPLECMPFHELIYFKDVDNLQSALIGDLRRRTQIDLLNFYKILKCGCCSNSGGTLSPSMHVISIMYMLAQEHGDLINLYNWFQSFKSSISSSRKKWLKKLASLKKRKDNTNPQNNSEALIQARFCRVVMELQITGLLRMSSKRRPDYVQRVAFGV</sequence>
<dbReference type="PANTHER" id="PTHR12748">
    <property type="entry name" value="ORIGIN RECOGNITION COMPLEX SUBUNIT 3"/>
    <property type="match status" value="1"/>
</dbReference>
<gene>
    <name evidence="2" type="ORF">RND71_038086</name>
</gene>
<evidence type="ECO:0000313" key="2">
    <source>
        <dbReference type="EMBL" id="KAK4342270.1"/>
    </source>
</evidence>
<dbReference type="EMBL" id="JAVYJV010000021">
    <property type="protein sequence ID" value="KAK4342270.1"/>
    <property type="molecule type" value="Genomic_DNA"/>
</dbReference>
<dbReference type="GO" id="GO:0006270">
    <property type="term" value="P:DNA replication initiation"/>
    <property type="evidence" value="ECO:0007669"/>
    <property type="project" value="TreeGrafter"/>
</dbReference>
<comment type="caution">
    <text evidence="2">The sequence shown here is derived from an EMBL/GenBank/DDBJ whole genome shotgun (WGS) entry which is preliminary data.</text>
</comment>
<keyword evidence="3" id="KW-1185">Reference proteome</keyword>
<feature type="domain" description="Origin recognition complex subunit 3 winged helix C-terminal" evidence="1">
    <location>
        <begin position="30"/>
        <end position="154"/>
    </location>
</feature>
<dbReference type="InterPro" id="IPR040855">
    <property type="entry name" value="ORC_WH_C"/>
</dbReference>
<evidence type="ECO:0000313" key="3">
    <source>
        <dbReference type="Proteomes" id="UP001291623"/>
    </source>
</evidence>
<name>A0AAE1QZ18_9SOLA</name>
<proteinExistence type="predicted"/>